<evidence type="ECO:0000259" key="1">
    <source>
        <dbReference type="Pfam" id="PF00582"/>
    </source>
</evidence>
<reference evidence="2 3" key="1">
    <citation type="submission" date="2019-03" db="EMBL/GenBank/DDBJ databases">
        <title>Halomonas marinisediminis sp. nov., a moderately halophilic bacterium isolated from the Bohai Gulf.</title>
        <authorList>
            <person name="Ji X."/>
        </authorList>
    </citation>
    <scope>NUCLEOTIDE SEQUENCE [LARGE SCALE GENOMIC DNA]</scope>
    <source>
        <strain evidence="2 3">204</strain>
    </source>
</reference>
<dbReference type="EMBL" id="SLTR01000001">
    <property type="protein sequence ID" value="TDB05394.1"/>
    <property type="molecule type" value="Genomic_DNA"/>
</dbReference>
<dbReference type="Proteomes" id="UP000294823">
    <property type="component" value="Unassembled WGS sequence"/>
</dbReference>
<gene>
    <name evidence="2" type="ORF">E0702_00010</name>
</gene>
<name>A0ABY2DAQ2_9GAMM</name>
<dbReference type="SUPFAM" id="SSF52402">
    <property type="entry name" value="Adenine nucleotide alpha hydrolases-like"/>
    <property type="match status" value="1"/>
</dbReference>
<comment type="caution">
    <text evidence="2">The sequence shown here is derived from an EMBL/GenBank/DDBJ whole genome shotgun (WGS) entry which is preliminary data.</text>
</comment>
<dbReference type="Gene3D" id="3.40.50.12370">
    <property type="match status" value="1"/>
</dbReference>
<accession>A0ABY2DAQ2</accession>
<evidence type="ECO:0000313" key="3">
    <source>
        <dbReference type="Proteomes" id="UP000294823"/>
    </source>
</evidence>
<sequence>MGRATSPKRASMVVCRRAWRPSRRRSRPARKGMAMTRRPPVMARRGRWRVTMTPDPENPSAVALSVEMLRVLTLLDDSRQGVAALEAAVLLAEQVSAELVALYVEDQNLLQCAGFPFSREIGASSGVVRPLSLERLESSLLHQERRVARALERAAAGRALRHRLQVSRGQVASEALAEAAPGDVLFLGKAGLSARWGSRLGSTSRRLVLEAPCTVVIWDERHPPTPGPLRYFRGEAPALPWGETPREAVRWHPLFVGREELAIMEAPALEAFLGQARRGALAMTRERLILLLEQDAELLARIPVPIVVVP</sequence>
<evidence type="ECO:0000313" key="2">
    <source>
        <dbReference type="EMBL" id="TDB05394.1"/>
    </source>
</evidence>
<organism evidence="2 3">
    <name type="scientific">Halomonas marinisediminis</name>
    <dbReference type="NCBI Taxonomy" id="2546095"/>
    <lineage>
        <taxon>Bacteria</taxon>
        <taxon>Pseudomonadati</taxon>
        <taxon>Pseudomonadota</taxon>
        <taxon>Gammaproteobacteria</taxon>
        <taxon>Oceanospirillales</taxon>
        <taxon>Halomonadaceae</taxon>
        <taxon>Halomonas</taxon>
    </lineage>
</organism>
<dbReference type="InterPro" id="IPR006016">
    <property type="entry name" value="UspA"/>
</dbReference>
<keyword evidence="3" id="KW-1185">Reference proteome</keyword>
<feature type="domain" description="UspA" evidence="1">
    <location>
        <begin position="70"/>
        <end position="217"/>
    </location>
</feature>
<dbReference type="Pfam" id="PF00582">
    <property type="entry name" value="Usp"/>
    <property type="match status" value="1"/>
</dbReference>
<protein>
    <submittedName>
        <fullName evidence="2">Universal stress protein</fullName>
    </submittedName>
</protein>
<proteinExistence type="predicted"/>